<comment type="caution">
    <text evidence="1">The sequence shown here is derived from an EMBL/GenBank/DDBJ whole genome shotgun (WGS) entry which is preliminary data.</text>
</comment>
<dbReference type="Proteomes" id="UP001321473">
    <property type="component" value="Unassembled WGS sequence"/>
</dbReference>
<organism evidence="1 2">
    <name type="scientific">Amblyomma americanum</name>
    <name type="common">Lone star tick</name>
    <dbReference type="NCBI Taxonomy" id="6943"/>
    <lineage>
        <taxon>Eukaryota</taxon>
        <taxon>Metazoa</taxon>
        <taxon>Ecdysozoa</taxon>
        <taxon>Arthropoda</taxon>
        <taxon>Chelicerata</taxon>
        <taxon>Arachnida</taxon>
        <taxon>Acari</taxon>
        <taxon>Parasitiformes</taxon>
        <taxon>Ixodida</taxon>
        <taxon>Ixodoidea</taxon>
        <taxon>Ixodidae</taxon>
        <taxon>Amblyomminae</taxon>
        <taxon>Amblyomma</taxon>
    </lineage>
</organism>
<dbReference type="EMBL" id="JARKHS020006264">
    <property type="protein sequence ID" value="KAK8782819.1"/>
    <property type="molecule type" value="Genomic_DNA"/>
</dbReference>
<evidence type="ECO:0000313" key="2">
    <source>
        <dbReference type="Proteomes" id="UP001321473"/>
    </source>
</evidence>
<dbReference type="Gene3D" id="2.120.10.80">
    <property type="entry name" value="Kelch-type beta propeller"/>
    <property type="match status" value="1"/>
</dbReference>
<gene>
    <name evidence="1" type="ORF">V5799_015848</name>
</gene>
<reference evidence="1 2" key="1">
    <citation type="journal article" date="2023" name="Arcadia Sci">
        <title>De novo assembly of a long-read Amblyomma americanum tick genome.</title>
        <authorList>
            <person name="Chou S."/>
            <person name="Poskanzer K.E."/>
            <person name="Rollins M."/>
            <person name="Thuy-Boun P.S."/>
        </authorList>
    </citation>
    <scope>NUCLEOTIDE SEQUENCE [LARGE SCALE GENOMIC DNA]</scope>
    <source>
        <strain evidence="1">F_SG_1</strain>
        <tissue evidence="1">Salivary glands</tissue>
    </source>
</reference>
<dbReference type="InterPro" id="IPR015915">
    <property type="entry name" value="Kelch-typ_b-propeller"/>
</dbReference>
<sequence>MIVVCLSVCRRSHGQQPEEAERAGSLPPVLRSFGKRRYSVQRRLNWTDHPWRQVGFSDRLRAPPGEPVIAVLGGADPDRPERVATGLCMARLYPKKCPFFKRFGILPRPLYHHRAVCFNRTVYVVGGLDLRQAALKVKRPSRCCFALDLASMKWRR</sequence>
<name>A0AAQ4F6U2_AMBAM</name>
<keyword evidence="2" id="KW-1185">Reference proteome</keyword>
<dbReference type="SUPFAM" id="SSF117281">
    <property type="entry name" value="Kelch motif"/>
    <property type="match status" value="1"/>
</dbReference>
<proteinExistence type="predicted"/>
<accession>A0AAQ4F6U2</accession>
<dbReference type="AlphaFoldDB" id="A0AAQ4F6U2"/>
<protein>
    <submittedName>
        <fullName evidence="1">Uncharacterized protein</fullName>
    </submittedName>
</protein>
<evidence type="ECO:0000313" key="1">
    <source>
        <dbReference type="EMBL" id="KAK8782819.1"/>
    </source>
</evidence>